<dbReference type="Pfam" id="PF05378">
    <property type="entry name" value="Hydant_A_N"/>
    <property type="match status" value="1"/>
</dbReference>
<protein>
    <submittedName>
        <fullName evidence="5">Unannotated protein</fullName>
    </submittedName>
</protein>
<dbReference type="EMBL" id="CAFBSF010000001">
    <property type="protein sequence ID" value="CAB5239020.1"/>
    <property type="molecule type" value="Genomic_DNA"/>
</dbReference>
<feature type="domain" description="Hydantoinase A/oxoprolinase" evidence="1">
    <location>
        <begin position="197"/>
        <end position="482"/>
    </location>
</feature>
<evidence type="ECO:0000259" key="2">
    <source>
        <dbReference type="Pfam" id="PF05378"/>
    </source>
</evidence>
<dbReference type="InterPro" id="IPR002821">
    <property type="entry name" value="Hydantoinase_A"/>
</dbReference>
<gene>
    <name evidence="4" type="ORF">UFOPK3181_00146</name>
    <name evidence="5" type="ORF">UFOPK3520_00040</name>
</gene>
<sequence>MKVRIGVDIGGTFTDAISITENGEISTAKALTTPGKLADGVLSAIEGLGIDISSVDYFVHGTTAGLNAFLEKRGARVALITTRGFRDVYEIGRANRPDMYNLKYKSTKPLIDRRHRFEVTERLAADGTVITPLKLSEIKELIPHLRANYDAIAIVLLHSYKNPIHEEKIAELLISELPELSVVTSSIVAPEWREYERTSTTAISAYIAPIINEYLQELGMRLKEKGLSPELKVMQSNGGVMSARTARSKPVQTLLSGPVGGTIAGVEIGKILNHDRLICVDMGGTSFDVSLVVKQKADIEAQATMEGHPLLSPSVSMHTIGAGGGSIAFVSVGALRVGPRSAGAFPGPACYARGGSEPTVTDANLILGRLPHTSKLAGNMNLNLALAKSAMDLVGQSLNLSTEETASGIVAIINAAMANAIREITVSRGIDPREYSLVAYGGAGPLHAVAIAEELELSSVIVPANPGVLSAWGMLQADSRHDLVMNFYSQLRSINKDKFQEGLKKLESEARAILVKEGIPEQDMQIQPAADLRYVGQEYTVTVEWASGFTTNQILDSLTERFESEHLVRYGHNNPGEDIELVNIRLSGIGLARKSKISDEHSTLVPAGQGGTQRTFFNGSWFESNIYWRDELEIGSKTLGPATVLENDCTTTIPPGWHAKMVPGRHMILERN</sequence>
<evidence type="ECO:0000259" key="3">
    <source>
        <dbReference type="Pfam" id="PF19278"/>
    </source>
</evidence>
<feature type="domain" description="Hydantoinase/oxoprolinase N-terminal" evidence="2">
    <location>
        <begin position="4"/>
        <end position="173"/>
    </location>
</feature>
<evidence type="ECO:0000313" key="5">
    <source>
        <dbReference type="EMBL" id="CAB5239020.1"/>
    </source>
</evidence>
<proteinExistence type="predicted"/>
<name>A0A6J7XP14_9ZZZZ</name>
<dbReference type="GO" id="GO:0017168">
    <property type="term" value="F:5-oxoprolinase (ATP-hydrolyzing) activity"/>
    <property type="evidence" value="ECO:0007669"/>
    <property type="project" value="TreeGrafter"/>
</dbReference>
<dbReference type="GO" id="GO:0005829">
    <property type="term" value="C:cytosol"/>
    <property type="evidence" value="ECO:0007669"/>
    <property type="project" value="TreeGrafter"/>
</dbReference>
<dbReference type="Pfam" id="PF01968">
    <property type="entry name" value="Hydantoinase_A"/>
    <property type="match status" value="1"/>
</dbReference>
<dbReference type="SUPFAM" id="SSF53067">
    <property type="entry name" value="Actin-like ATPase domain"/>
    <property type="match status" value="1"/>
</dbReference>
<accession>A0A6J7XP14</accession>
<dbReference type="InterPro" id="IPR045079">
    <property type="entry name" value="Oxoprolinase-like"/>
</dbReference>
<reference evidence="5" key="1">
    <citation type="submission" date="2020-05" db="EMBL/GenBank/DDBJ databases">
        <authorList>
            <person name="Chiriac C."/>
            <person name="Salcher M."/>
            <person name="Ghai R."/>
            <person name="Kavagutti S V."/>
        </authorList>
    </citation>
    <scope>NUCLEOTIDE SEQUENCE</scope>
</reference>
<evidence type="ECO:0000313" key="4">
    <source>
        <dbReference type="EMBL" id="CAB4820038.1"/>
    </source>
</evidence>
<dbReference type="PANTHER" id="PTHR11365">
    <property type="entry name" value="5-OXOPROLINASE RELATED"/>
    <property type="match status" value="1"/>
</dbReference>
<dbReference type="AlphaFoldDB" id="A0A6J7XP14"/>
<dbReference type="Pfam" id="PF19278">
    <property type="entry name" value="Hydant_A_C"/>
    <property type="match status" value="1"/>
</dbReference>
<dbReference type="GO" id="GO:0006749">
    <property type="term" value="P:glutathione metabolic process"/>
    <property type="evidence" value="ECO:0007669"/>
    <property type="project" value="TreeGrafter"/>
</dbReference>
<organism evidence="5">
    <name type="scientific">freshwater metagenome</name>
    <dbReference type="NCBI Taxonomy" id="449393"/>
    <lineage>
        <taxon>unclassified sequences</taxon>
        <taxon>metagenomes</taxon>
        <taxon>ecological metagenomes</taxon>
    </lineage>
</organism>
<feature type="domain" description="Acetophenone carboxylase-like C-terminal" evidence="3">
    <location>
        <begin position="496"/>
        <end position="660"/>
    </location>
</feature>
<dbReference type="EMBL" id="CAFABG010000005">
    <property type="protein sequence ID" value="CAB4820038.1"/>
    <property type="molecule type" value="Genomic_DNA"/>
</dbReference>
<dbReference type="PANTHER" id="PTHR11365:SF23">
    <property type="entry name" value="HYPOTHETICAL 5-OXOPROLINASE (EUROFUNG)-RELATED"/>
    <property type="match status" value="1"/>
</dbReference>
<dbReference type="InterPro" id="IPR049517">
    <property type="entry name" value="ACX-like_C"/>
</dbReference>
<evidence type="ECO:0000259" key="1">
    <source>
        <dbReference type="Pfam" id="PF01968"/>
    </source>
</evidence>
<dbReference type="InterPro" id="IPR043129">
    <property type="entry name" value="ATPase_NBD"/>
</dbReference>
<dbReference type="InterPro" id="IPR008040">
    <property type="entry name" value="Hydant_A_N"/>
</dbReference>